<dbReference type="InterPro" id="IPR012417">
    <property type="entry name" value="CaM-bd_dom_pln"/>
</dbReference>
<dbReference type="EMBL" id="JANAVB010016400">
    <property type="protein sequence ID" value="KAJ6831819.1"/>
    <property type="molecule type" value="Genomic_DNA"/>
</dbReference>
<feature type="compositionally biased region" description="Low complexity" evidence="1">
    <location>
        <begin position="19"/>
        <end position="29"/>
    </location>
</feature>
<feature type="compositionally biased region" description="Basic and acidic residues" evidence="1">
    <location>
        <begin position="153"/>
        <end position="162"/>
    </location>
</feature>
<reference evidence="3" key="1">
    <citation type="journal article" date="2023" name="GigaByte">
        <title>Genome assembly of the bearded iris, Iris pallida Lam.</title>
        <authorList>
            <person name="Bruccoleri R.E."/>
            <person name="Oakeley E.J."/>
            <person name="Faust A.M.E."/>
            <person name="Altorfer M."/>
            <person name="Dessus-Babus S."/>
            <person name="Burckhardt D."/>
            <person name="Oertli M."/>
            <person name="Naumann U."/>
            <person name="Petersen F."/>
            <person name="Wong J."/>
        </authorList>
    </citation>
    <scope>NUCLEOTIDE SEQUENCE</scope>
    <source>
        <strain evidence="3">GSM-AAB239-AS_SAM_17_03QT</strain>
    </source>
</reference>
<evidence type="ECO:0000313" key="4">
    <source>
        <dbReference type="Proteomes" id="UP001140949"/>
    </source>
</evidence>
<evidence type="ECO:0000259" key="2">
    <source>
        <dbReference type="Pfam" id="PF07839"/>
    </source>
</evidence>
<reference evidence="3" key="2">
    <citation type="submission" date="2023-04" db="EMBL/GenBank/DDBJ databases">
        <authorList>
            <person name="Bruccoleri R.E."/>
            <person name="Oakeley E.J."/>
            <person name="Faust A.-M."/>
            <person name="Dessus-Babus S."/>
            <person name="Altorfer M."/>
            <person name="Burckhardt D."/>
            <person name="Oertli M."/>
            <person name="Naumann U."/>
            <person name="Petersen F."/>
            <person name="Wong J."/>
        </authorList>
    </citation>
    <scope>NUCLEOTIDE SEQUENCE</scope>
    <source>
        <strain evidence="3">GSM-AAB239-AS_SAM_17_03QT</strain>
        <tissue evidence="3">Leaf</tissue>
    </source>
</reference>
<dbReference type="Pfam" id="PF07839">
    <property type="entry name" value="CaM_binding"/>
    <property type="match status" value="1"/>
</dbReference>
<accession>A0AAX6GSW0</accession>
<dbReference type="PANTHER" id="PTHR33349">
    <property type="entry name" value="EMB|CAB62594.1"/>
    <property type="match status" value="1"/>
</dbReference>
<protein>
    <submittedName>
        <fullName evidence="3">RNA polymerase II degradation factor 1</fullName>
    </submittedName>
</protein>
<gene>
    <name evidence="3" type="ORF">M6B38_346765</name>
</gene>
<comment type="caution">
    <text evidence="3">The sequence shown here is derived from an EMBL/GenBank/DDBJ whole genome shotgun (WGS) entry which is preliminary data.</text>
</comment>
<dbReference type="Proteomes" id="UP001140949">
    <property type="component" value="Unassembled WGS sequence"/>
</dbReference>
<organism evidence="3 4">
    <name type="scientific">Iris pallida</name>
    <name type="common">Sweet iris</name>
    <dbReference type="NCBI Taxonomy" id="29817"/>
    <lineage>
        <taxon>Eukaryota</taxon>
        <taxon>Viridiplantae</taxon>
        <taxon>Streptophyta</taxon>
        <taxon>Embryophyta</taxon>
        <taxon>Tracheophyta</taxon>
        <taxon>Spermatophyta</taxon>
        <taxon>Magnoliopsida</taxon>
        <taxon>Liliopsida</taxon>
        <taxon>Asparagales</taxon>
        <taxon>Iridaceae</taxon>
        <taxon>Iridoideae</taxon>
        <taxon>Irideae</taxon>
        <taxon>Iris</taxon>
    </lineage>
</organism>
<feature type="compositionally biased region" description="Low complexity" evidence="1">
    <location>
        <begin position="82"/>
        <end position="95"/>
    </location>
</feature>
<feature type="region of interest" description="Disordered" evidence="1">
    <location>
        <begin position="255"/>
        <end position="336"/>
    </location>
</feature>
<dbReference type="GO" id="GO:0005516">
    <property type="term" value="F:calmodulin binding"/>
    <property type="evidence" value="ECO:0007669"/>
    <property type="project" value="InterPro"/>
</dbReference>
<feature type="region of interest" description="Disordered" evidence="1">
    <location>
        <begin position="153"/>
        <end position="180"/>
    </location>
</feature>
<feature type="compositionally biased region" description="Low complexity" evidence="1">
    <location>
        <begin position="164"/>
        <end position="180"/>
    </location>
</feature>
<keyword evidence="4" id="KW-1185">Reference proteome</keyword>
<feature type="region of interest" description="Disordered" evidence="1">
    <location>
        <begin position="63"/>
        <end position="101"/>
    </location>
</feature>
<feature type="compositionally biased region" description="Polar residues" evidence="1">
    <location>
        <begin position="258"/>
        <end position="274"/>
    </location>
</feature>
<proteinExistence type="predicted"/>
<dbReference type="AlphaFoldDB" id="A0AAX6GSW0"/>
<feature type="compositionally biased region" description="Basic and acidic residues" evidence="1">
    <location>
        <begin position="275"/>
        <end position="319"/>
    </location>
</feature>
<evidence type="ECO:0000256" key="1">
    <source>
        <dbReference type="SAM" id="MobiDB-lite"/>
    </source>
</evidence>
<feature type="compositionally biased region" description="Basic and acidic residues" evidence="1">
    <location>
        <begin position="1"/>
        <end position="18"/>
    </location>
</feature>
<dbReference type="PANTHER" id="PTHR33349:SF20">
    <property type="entry name" value="CHROMO DOMAIN CEC-LIKE PROTEIN"/>
    <property type="match status" value="1"/>
</dbReference>
<evidence type="ECO:0000313" key="3">
    <source>
        <dbReference type="EMBL" id="KAJ6831819.1"/>
    </source>
</evidence>
<feature type="region of interest" description="Disordered" evidence="1">
    <location>
        <begin position="1"/>
        <end position="50"/>
    </location>
</feature>
<feature type="domain" description="Calmodulin-binding" evidence="2">
    <location>
        <begin position="288"/>
        <end position="392"/>
    </location>
</feature>
<sequence length="412" mass="45003">MATTPKAREGSNLKERKNSAPSSLQSTLSSERRSPRPITPDNHKQALNNVKLKSTVAPVIAPKFTSSIKRLPLQKPTEKSPTRTPKSHTTTPSSPMIKEGPVRLPYAAPKQFTSLKPSWEKVPKLASSAAKTGQVTRARVVDSRREAIVPTADKTKILDPRRGATAPATSTSSSSAIDSTSAITINKEALATSTSSTVDSSAITVNSEALATLEEKVQKEDIIESLGIRRIHTSKVEIEQDPVDSTPVEEHLVEYPQFQLNSNAEETTDDYSMQTEEKKAEANNDHPTKMEEEKGEETSTDSRVEEGGKVDDAKIETKSTRRGQRLPAVEPLTEEAKPTKIRAAMDASKRNAEAVKKETVRSNDVIEEAKSKFLEKRKNKVLALVGAFETVMALQEPEGQQAKAKEAESSIE</sequence>
<name>A0AAX6GSW0_IRIPA</name>